<evidence type="ECO:0000256" key="2">
    <source>
        <dbReference type="ARBA" id="ARBA00007639"/>
    </source>
</evidence>
<evidence type="ECO:0000259" key="4">
    <source>
        <dbReference type="Pfam" id="PF13407"/>
    </source>
</evidence>
<name>A0A644TL89_9ZZZZ</name>
<gene>
    <name evidence="5" type="ORF">SDC9_13416</name>
</gene>
<comment type="similarity">
    <text evidence="2">Belongs to the bacterial solute-binding protein 2 family.</text>
</comment>
<dbReference type="EMBL" id="VSSQ01000038">
    <property type="protein sequence ID" value="MPL67718.1"/>
    <property type="molecule type" value="Genomic_DNA"/>
</dbReference>
<feature type="domain" description="Periplasmic binding protein" evidence="4">
    <location>
        <begin position="48"/>
        <end position="301"/>
    </location>
</feature>
<evidence type="ECO:0000313" key="5">
    <source>
        <dbReference type="EMBL" id="MPL67718.1"/>
    </source>
</evidence>
<dbReference type="CDD" id="cd01536">
    <property type="entry name" value="PBP1_ABC_sugar_binding-like"/>
    <property type="match status" value="1"/>
</dbReference>
<dbReference type="PANTHER" id="PTHR46847:SF1">
    <property type="entry name" value="D-ALLOSE-BINDING PERIPLASMIC PROTEIN-RELATED"/>
    <property type="match status" value="1"/>
</dbReference>
<dbReference type="SUPFAM" id="SSF53822">
    <property type="entry name" value="Periplasmic binding protein-like I"/>
    <property type="match status" value="1"/>
</dbReference>
<dbReference type="Gene3D" id="3.40.50.2300">
    <property type="match status" value="2"/>
</dbReference>
<evidence type="ECO:0000256" key="3">
    <source>
        <dbReference type="ARBA" id="ARBA00022729"/>
    </source>
</evidence>
<evidence type="ECO:0000256" key="1">
    <source>
        <dbReference type="ARBA" id="ARBA00004196"/>
    </source>
</evidence>
<dbReference type="GO" id="GO:0030313">
    <property type="term" value="C:cell envelope"/>
    <property type="evidence" value="ECO:0007669"/>
    <property type="project" value="UniProtKB-SubCell"/>
</dbReference>
<dbReference type="InterPro" id="IPR028082">
    <property type="entry name" value="Peripla_BP_I"/>
</dbReference>
<dbReference type="PANTHER" id="PTHR46847">
    <property type="entry name" value="D-ALLOSE-BINDING PERIPLASMIC PROTEIN-RELATED"/>
    <property type="match status" value="1"/>
</dbReference>
<protein>
    <recommendedName>
        <fullName evidence="4">Periplasmic binding protein domain-containing protein</fullName>
    </recommendedName>
</protein>
<comment type="caution">
    <text evidence="5">The sequence shown here is derived from an EMBL/GenBank/DDBJ whole genome shotgun (WGS) entry which is preliminary data.</text>
</comment>
<dbReference type="Pfam" id="PF13407">
    <property type="entry name" value="Peripla_BP_4"/>
    <property type="match status" value="1"/>
</dbReference>
<organism evidence="5">
    <name type="scientific">bioreactor metagenome</name>
    <dbReference type="NCBI Taxonomy" id="1076179"/>
    <lineage>
        <taxon>unclassified sequences</taxon>
        <taxon>metagenomes</taxon>
        <taxon>ecological metagenomes</taxon>
    </lineage>
</organism>
<comment type="subcellular location">
    <subcellularLocation>
        <location evidence="1">Cell envelope</location>
    </subcellularLocation>
</comment>
<dbReference type="GO" id="GO:0030246">
    <property type="term" value="F:carbohydrate binding"/>
    <property type="evidence" value="ECO:0007669"/>
    <property type="project" value="UniProtKB-ARBA"/>
</dbReference>
<accession>A0A644TL89</accession>
<dbReference type="InterPro" id="IPR025997">
    <property type="entry name" value="SBP_2_dom"/>
</dbReference>
<proteinExistence type="inferred from homology"/>
<reference evidence="5" key="1">
    <citation type="submission" date="2019-08" db="EMBL/GenBank/DDBJ databases">
        <authorList>
            <person name="Kucharzyk K."/>
            <person name="Murdoch R.W."/>
            <person name="Higgins S."/>
            <person name="Loffler F."/>
        </authorList>
    </citation>
    <scope>NUCLEOTIDE SEQUENCE</scope>
</reference>
<dbReference type="AlphaFoldDB" id="A0A644TL89"/>
<sequence>MKKAIVGIMMLLIVVSFAVAQERKEITIANIRWDMGDIAFNGDQYGTETYLKEFEQKTGIKVKMLTFGSNDPIEQRKAAEAYFSRGIDGMLLSAINPPAVVPIVQEANRRNIPVVTHDSMVPGGKQISVFPLAVSAGEEVGKAILDKIVALKGDAYLKEKGGHIVELRGMVTLGVDIQRYQGWRNVLKPFLAKYPKVTVATHVAGFNAAKAREIVDASISRYGNTILGVFSIDGTMGVGGAIPALKSAGLFFPKDDPRRIPVGTIDGTAEEFEAVRRGDLDFMIDNGKLTQGSLAAQALLKWILEGWEAMPKPGQPLFPEVKSSRQPFTVIDGQLQDPPFEGYVYSFENLLVPVEIPANSEEGWGNAYTYALTGKWPWK</sequence>
<keyword evidence="3" id="KW-0732">Signal</keyword>